<dbReference type="STRING" id="860235.AOZ06_12355"/>
<dbReference type="Gene3D" id="2.130.10.10">
    <property type="entry name" value="YVTN repeat-like/Quinoprotein amine dehydrogenase"/>
    <property type="match status" value="2"/>
</dbReference>
<sequence length="352" mass="36994">MGALSSVSCAAVLLITAVAPANAAPDGSHGPKWQLTPTGSEARLRGLSVVDGRTAWASGSLGTVLRTTDGGRTWAKVGPPGTETLEFRDIEAFDADNAVALSIGESQKSRIYSTTDGGRTWAESFRNTDEKAFYDCIGFFDRRNGLALSDPVDGKFRVLSTNDGGKSWKVLPTNGMPAAQPKEFAFAASGQCLVTSGPKDAWIATGGDAKARAFHTRDRGLTWTVSDTPLQSGPSAGVFSLAFRDSRTGVAVGGDFDPVNPTKDAAARTSDGGKSWTKSARAPKGYRSGATYVPYLPFAILAVGPTGSDVSLDNGNRWFQFDSGSFDTVDCGRDASCWAAGEKGRVAKLTLR</sequence>
<organism evidence="3 4">
    <name type="scientific">Kibdelosporangium phytohabitans</name>
    <dbReference type="NCBI Taxonomy" id="860235"/>
    <lineage>
        <taxon>Bacteria</taxon>
        <taxon>Bacillati</taxon>
        <taxon>Actinomycetota</taxon>
        <taxon>Actinomycetes</taxon>
        <taxon>Pseudonocardiales</taxon>
        <taxon>Pseudonocardiaceae</taxon>
        <taxon>Kibdelosporangium</taxon>
    </lineage>
</organism>
<dbReference type="KEGG" id="kphy:AOZ06_12355"/>
<dbReference type="PANTHER" id="PTHR47199:SF2">
    <property type="entry name" value="PHOTOSYSTEM II STABILITY_ASSEMBLY FACTOR HCF136, CHLOROPLASTIC"/>
    <property type="match status" value="1"/>
</dbReference>
<dbReference type="InterPro" id="IPR015943">
    <property type="entry name" value="WD40/YVTN_repeat-like_dom_sf"/>
</dbReference>
<dbReference type="SUPFAM" id="SSF110296">
    <property type="entry name" value="Oligoxyloglucan reducing end-specific cellobiohydrolase"/>
    <property type="match status" value="1"/>
</dbReference>
<dbReference type="Proteomes" id="UP000063699">
    <property type="component" value="Chromosome"/>
</dbReference>
<gene>
    <name evidence="3" type="ORF">AOZ06_12355</name>
</gene>
<evidence type="ECO:0000256" key="2">
    <source>
        <dbReference type="SAM" id="SignalP"/>
    </source>
</evidence>
<evidence type="ECO:0000313" key="4">
    <source>
        <dbReference type="Proteomes" id="UP000063699"/>
    </source>
</evidence>
<dbReference type="AlphaFoldDB" id="A0A0N7F343"/>
<dbReference type="CDD" id="cd15482">
    <property type="entry name" value="Sialidase_non-viral"/>
    <property type="match status" value="1"/>
</dbReference>
<name>A0A0N7F343_9PSEU</name>
<keyword evidence="2" id="KW-0732">Signal</keyword>
<protein>
    <submittedName>
        <fullName evidence="3">Oxidoreductase</fullName>
    </submittedName>
</protein>
<feature type="chain" id="PRO_5006011702" evidence="2">
    <location>
        <begin position="24"/>
        <end position="352"/>
    </location>
</feature>
<evidence type="ECO:0000313" key="3">
    <source>
        <dbReference type="EMBL" id="ALG07591.1"/>
    </source>
</evidence>
<dbReference type="PANTHER" id="PTHR47199">
    <property type="entry name" value="PHOTOSYSTEM II STABILITY/ASSEMBLY FACTOR HCF136, CHLOROPLASTIC"/>
    <property type="match status" value="1"/>
</dbReference>
<evidence type="ECO:0000256" key="1">
    <source>
        <dbReference type="SAM" id="MobiDB-lite"/>
    </source>
</evidence>
<keyword evidence="4" id="KW-1185">Reference proteome</keyword>
<dbReference type="EMBL" id="CP012752">
    <property type="protein sequence ID" value="ALG07591.1"/>
    <property type="molecule type" value="Genomic_DNA"/>
</dbReference>
<reference evidence="3 4" key="1">
    <citation type="submission" date="2015-07" db="EMBL/GenBank/DDBJ databases">
        <title>Genome sequencing of Kibdelosporangium phytohabitans.</title>
        <authorList>
            <person name="Qin S."/>
            <person name="Xing K."/>
        </authorList>
    </citation>
    <scope>NUCLEOTIDE SEQUENCE [LARGE SCALE GENOMIC DNA]</scope>
    <source>
        <strain evidence="3 4">KLBMP1111</strain>
    </source>
</reference>
<feature type="region of interest" description="Disordered" evidence="1">
    <location>
        <begin position="261"/>
        <end position="280"/>
    </location>
</feature>
<proteinExistence type="predicted"/>
<accession>A0A0N7F343</accession>
<feature type="signal peptide" evidence="2">
    <location>
        <begin position="1"/>
        <end position="23"/>
    </location>
</feature>